<evidence type="ECO:0000313" key="2">
    <source>
        <dbReference type="EMBL" id="MPC99762.1"/>
    </source>
</evidence>
<comment type="caution">
    <text evidence="2">The sequence shown here is derived from an EMBL/GenBank/DDBJ whole genome shotgun (WGS) entry which is preliminary data.</text>
</comment>
<keyword evidence="3" id="KW-1185">Reference proteome</keyword>
<name>A0A5B7JUN4_PORTR</name>
<organism evidence="2 3">
    <name type="scientific">Portunus trituberculatus</name>
    <name type="common">Swimming crab</name>
    <name type="synonym">Neptunus trituberculatus</name>
    <dbReference type="NCBI Taxonomy" id="210409"/>
    <lineage>
        <taxon>Eukaryota</taxon>
        <taxon>Metazoa</taxon>
        <taxon>Ecdysozoa</taxon>
        <taxon>Arthropoda</taxon>
        <taxon>Crustacea</taxon>
        <taxon>Multicrustacea</taxon>
        <taxon>Malacostraca</taxon>
        <taxon>Eumalacostraca</taxon>
        <taxon>Eucarida</taxon>
        <taxon>Decapoda</taxon>
        <taxon>Pleocyemata</taxon>
        <taxon>Brachyura</taxon>
        <taxon>Eubrachyura</taxon>
        <taxon>Portunoidea</taxon>
        <taxon>Portunidae</taxon>
        <taxon>Portuninae</taxon>
        <taxon>Portunus</taxon>
    </lineage>
</organism>
<accession>A0A5B7JUN4</accession>
<dbReference type="AlphaFoldDB" id="A0A5B7JUN4"/>
<proteinExistence type="predicted"/>
<reference evidence="2 3" key="1">
    <citation type="submission" date="2019-05" db="EMBL/GenBank/DDBJ databases">
        <title>Another draft genome of Portunus trituberculatus and its Hox gene families provides insights of decapod evolution.</title>
        <authorList>
            <person name="Jeong J.-H."/>
            <person name="Song I."/>
            <person name="Kim S."/>
            <person name="Choi T."/>
            <person name="Kim D."/>
            <person name="Ryu S."/>
            <person name="Kim W."/>
        </authorList>
    </citation>
    <scope>NUCLEOTIDE SEQUENCE [LARGE SCALE GENOMIC DNA]</scope>
    <source>
        <tissue evidence="2">Muscle</tissue>
    </source>
</reference>
<feature type="region of interest" description="Disordered" evidence="1">
    <location>
        <begin position="1"/>
        <end position="62"/>
    </location>
</feature>
<evidence type="ECO:0000256" key="1">
    <source>
        <dbReference type="SAM" id="MobiDB-lite"/>
    </source>
</evidence>
<feature type="compositionally biased region" description="Polar residues" evidence="1">
    <location>
        <begin position="16"/>
        <end position="27"/>
    </location>
</feature>
<dbReference type="EMBL" id="VSRR010119740">
    <property type="protein sequence ID" value="MPC99762.1"/>
    <property type="molecule type" value="Genomic_DNA"/>
</dbReference>
<dbReference type="Proteomes" id="UP000324222">
    <property type="component" value="Unassembled WGS sequence"/>
</dbReference>
<sequence>MNPGGGRPKVAMSEPTRITSLETCNNSDGEDTENHWPWLPKKAHLSDSSQRECQRGKSSCRG</sequence>
<evidence type="ECO:0000313" key="3">
    <source>
        <dbReference type="Proteomes" id="UP000324222"/>
    </source>
</evidence>
<protein>
    <submittedName>
        <fullName evidence="2">Uncharacterized protein</fullName>
    </submittedName>
</protein>
<gene>
    <name evidence="2" type="ORF">E2C01_095198</name>
</gene>